<name>A0ABW4ULY4_9HYPH</name>
<evidence type="ECO:0008006" key="3">
    <source>
        <dbReference type="Google" id="ProtNLM"/>
    </source>
</evidence>
<organism evidence="1 2">
    <name type="scientific">Mesorhizobium newzealandense</name>
    <dbReference type="NCBI Taxonomy" id="1300302"/>
    <lineage>
        <taxon>Bacteria</taxon>
        <taxon>Pseudomonadati</taxon>
        <taxon>Pseudomonadota</taxon>
        <taxon>Alphaproteobacteria</taxon>
        <taxon>Hyphomicrobiales</taxon>
        <taxon>Phyllobacteriaceae</taxon>
        <taxon>Mesorhizobium</taxon>
    </lineage>
</organism>
<keyword evidence="2" id="KW-1185">Reference proteome</keyword>
<evidence type="ECO:0000313" key="1">
    <source>
        <dbReference type="EMBL" id="MFD1987980.1"/>
    </source>
</evidence>
<protein>
    <recommendedName>
        <fullName evidence="3">DUF2188 domain-containing protein</fullName>
    </recommendedName>
</protein>
<evidence type="ECO:0000313" key="2">
    <source>
        <dbReference type="Proteomes" id="UP001597405"/>
    </source>
</evidence>
<gene>
    <name evidence="1" type="ORF">ACFSOZ_36790</name>
</gene>
<sequence>MTAADNDNRRPIVRTVPCRRLAGAFEVQQFEQGGWRAKAVFPSRGDAVAAAKKLIETAILAHMEATDHDGAFPA</sequence>
<reference evidence="2" key="1">
    <citation type="journal article" date="2019" name="Int. J. Syst. Evol. Microbiol.">
        <title>The Global Catalogue of Microorganisms (GCM) 10K type strain sequencing project: providing services to taxonomists for standard genome sequencing and annotation.</title>
        <authorList>
            <consortium name="The Broad Institute Genomics Platform"/>
            <consortium name="The Broad Institute Genome Sequencing Center for Infectious Disease"/>
            <person name="Wu L."/>
            <person name="Ma J."/>
        </authorList>
    </citation>
    <scope>NUCLEOTIDE SEQUENCE [LARGE SCALE GENOMIC DNA]</scope>
    <source>
        <strain evidence="2">CGMCC 1.16225</strain>
    </source>
</reference>
<dbReference type="RefSeq" id="WP_379106444.1">
    <property type="nucleotide sequence ID" value="NZ_JBHUGZ010000030.1"/>
</dbReference>
<proteinExistence type="predicted"/>
<dbReference type="EMBL" id="JBHUGZ010000030">
    <property type="protein sequence ID" value="MFD1987980.1"/>
    <property type="molecule type" value="Genomic_DNA"/>
</dbReference>
<comment type="caution">
    <text evidence="1">The sequence shown here is derived from an EMBL/GenBank/DDBJ whole genome shotgun (WGS) entry which is preliminary data.</text>
</comment>
<accession>A0ABW4ULY4</accession>
<dbReference type="Proteomes" id="UP001597405">
    <property type="component" value="Unassembled WGS sequence"/>
</dbReference>